<dbReference type="EC" id="2.3.1.266" evidence="3"/>
<comment type="function">
    <text evidence="3">Acetylates the N-terminal alanine of ribosomal protein bS18.</text>
</comment>
<reference evidence="5 6" key="1">
    <citation type="submission" date="2019-10" db="EMBL/GenBank/DDBJ databases">
        <authorList>
            <person name="Karimi E."/>
        </authorList>
    </citation>
    <scope>NUCLEOTIDE SEQUENCE [LARGE SCALE GENOMIC DNA]</scope>
    <source>
        <strain evidence="5">Exiguobacterium sp. 9Y</strain>
    </source>
</reference>
<dbReference type="GO" id="GO:0005737">
    <property type="term" value="C:cytoplasm"/>
    <property type="evidence" value="ECO:0007669"/>
    <property type="project" value="UniProtKB-SubCell"/>
</dbReference>
<keyword evidence="5" id="KW-0687">Ribonucleoprotein</keyword>
<evidence type="ECO:0000313" key="5">
    <source>
        <dbReference type="EMBL" id="VWX35362.1"/>
    </source>
</evidence>
<keyword evidence="5" id="KW-0689">Ribosomal protein</keyword>
<dbReference type="Pfam" id="PF00583">
    <property type="entry name" value="Acetyltransf_1"/>
    <property type="match status" value="1"/>
</dbReference>
<dbReference type="PANTHER" id="PTHR43877">
    <property type="entry name" value="AMINOALKYLPHOSPHONATE N-ACETYLTRANSFERASE-RELATED-RELATED"/>
    <property type="match status" value="1"/>
</dbReference>
<dbReference type="Proteomes" id="UP000439752">
    <property type="component" value="Unassembled WGS sequence"/>
</dbReference>
<dbReference type="InterPro" id="IPR016181">
    <property type="entry name" value="Acyl_CoA_acyltransferase"/>
</dbReference>
<keyword evidence="3" id="KW-0963">Cytoplasm</keyword>
<protein>
    <recommendedName>
        <fullName evidence="3">[Ribosomal protein bS18]-alanine N-acetyltransferase</fullName>
        <ecNumber evidence="3">2.3.1.266</ecNumber>
    </recommendedName>
</protein>
<organism evidence="5 6">
    <name type="scientific">Exiguobacterium oxidotolerans</name>
    <dbReference type="NCBI Taxonomy" id="223958"/>
    <lineage>
        <taxon>Bacteria</taxon>
        <taxon>Bacillati</taxon>
        <taxon>Bacillota</taxon>
        <taxon>Bacilli</taxon>
        <taxon>Bacillales</taxon>
        <taxon>Bacillales Family XII. Incertae Sedis</taxon>
        <taxon>Exiguobacterium</taxon>
    </lineage>
</organism>
<keyword evidence="1 5" id="KW-0808">Transferase</keyword>
<keyword evidence="6" id="KW-1185">Reference proteome</keyword>
<evidence type="ECO:0000259" key="4">
    <source>
        <dbReference type="PROSITE" id="PS51186"/>
    </source>
</evidence>
<dbReference type="GO" id="GO:0008999">
    <property type="term" value="F:protein-N-terminal-alanine acetyltransferase activity"/>
    <property type="evidence" value="ECO:0007669"/>
    <property type="project" value="UniProtKB-EC"/>
</dbReference>
<dbReference type="InterPro" id="IPR006464">
    <property type="entry name" value="AcTrfase_RimI/Ard1"/>
</dbReference>
<name>A0A653I8B8_9BACL</name>
<evidence type="ECO:0000313" key="6">
    <source>
        <dbReference type="Proteomes" id="UP000439752"/>
    </source>
</evidence>
<evidence type="ECO:0000256" key="2">
    <source>
        <dbReference type="ARBA" id="ARBA00023315"/>
    </source>
</evidence>
<accession>A0A653I8B8</accession>
<comment type="similarity">
    <text evidence="3">Belongs to the acetyltransferase family. RimI subfamily.</text>
</comment>
<evidence type="ECO:0000256" key="1">
    <source>
        <dbReference type="ARBA" id="ARBA00022679"/>
    </source>
</evidence>
<dbReference type="InterPro" id="IPR000182">
    <property type="entry name" value="GNAT_dom"/>
</dbReference>
<dbReference type="AlphaFoldDB" id="A0A653I8B8"/>
<dbReference type="GO" id="GO:0005840">
    <property type="term" value="C:ribosome"/>
    <property type="evidence" value="ECO:0007669"/>
    <property type="project" value="UniProtKB-KW"/>
</dbReference>
<dbReference type="EMBL" id="CABWKQ010000017">
    <property type="protein sequence ID" value="VWX35362.1"/>
    <property type="molecule type" value="Genomic_DNA"/>
</dbReference>
<proteinExistence type="inferred from homology"/>
<sequence length="152" mass="16980">MTDARIRKMTVADAPGVHAVELESFATPWTLASFIAEMTQNPNAYYLVAETDEIIGFAGLWHIADEGHITNVAVKRTARGLGLGEGLLEELIEVARELGLRAMTLEVRVSNTPARTLYEKLGFLYAGTRKRYYQDNNEDAAIYWLELEGDET</sequence>
<dbReference type="RefSeq" id="WP_159173248.1">
    <property type="nucleotide sequence ID" value="NZ_LR732312.1"/>
</dbReference>
<dbReference type="PROSITE" id="PS51186">
    <property type="entry name" value="GNAT"/>
    <property type="match status" value="1"/>
</dbReference>
<comment type="catalytic activity">
    <reaction evidence="3">
        <text>N-terminal L-alanyl-[ribosomal protein bS18] + acetyl-CoA = N-terminal N(alpha)-acetyl-L-alanyl-[ribosomal protein bS18] + CoA + H(+)</text>
        <dbReference type="Rhea" id="RHEA:43756"/>
        <dbReference type="Rhea" id="RHEA-COMP:10676"/>
        <dbReference type="Rhea" id="RHEA-COMP:10677"/>
        <dbReference type="ChEBI" id="CHEBI:15378"/>
        <dbReference type="ChEBI" id="CHEBI:57287"/>
        <dbReference type="ChEBI" id="CHEBI:57288"/>
        <dbReference type="ChEBI" id="CHEBI:64718"/>
        <dbReference type="ChEBI" id="CHEBI:83683"/>
        <dbReference type="EC" id="2.3.1.266"/>
    </reaction>
</comment>
<gene>
    <name evidence="5" type="primary">rimI</name>
    <name evidence="5" type="ORF">EXIGUO9Y_240003</name>
</gene>
<keyword evidence="2 5" id="KW-0012">Acyltransferase</keyword>
<comment type="subcellular location">
    <subcellularLocation>
        <location evidence="3">Cytoplasm</location>
    </subcellularLocation>
</comment>
<dbReference type="NCBIfam" id="TIGR01575">
    <property type="entry name" value="rimI"/>
    <property type="match status" value="1"/>
</dbReference>
<dbReference type="InterPro" id="IPR050832">
    <property type="entry name" value="Bact_Acetyltransf"/>
</dbReference>
<evidence type="ECO:0000256" key="3">
    <source>
        <dbReference type="RuleBase" id="RU363094"/>
    </source>
</evidence>
<dbReference type="Gene3D" id="3.40.630.30">
    <property type="match status" value="1"/>
</dbReference>
<dbReference type="PANTHER" id="PTHR43877:SF2">
    <property type="entry name" value="AMINOALKYLPHOSPHONATE N-ACETYLTRANSFERASE-RELATED"/>
    <property type="match status" value="1"/>
</dbReference>
<feature type="domain" description="N-acetyltransferase" evidence="4">
    <location>
        <begin position="4"/>
        <end position="148"/>
    </location>
</feature>
<dbReference type="SUPFAM" id="SSF55729">
    <property type="entry name" value="Acyl-CoA N-acyltransferases (Nat)"/>
    <property type="match status" value="1"/>
</dbReference>